<dbReference type="GO" id="GO:0005524">
    <property type="term" value="F:ATP binding"/>
    <property type="evidence" value="ECO:0007669"/>
    <property type="project" value="UniProtKB-UniRule"/>
</dbReference>
<evidence type="ECO:0000313" key="12">
    <source>
        <dbReference type="EMBL" id="KAJ8765655.1"/>
    </source>
</evidence>
<evidence type="ECO:0000256" key="9">
    <source>
        <dbReference type="RuleBase" id="RU362007"/>
    </source>
</evidence>
<dbReference type="FunFam" id="3.30.420.40:FF:000321">
    <property type="entry name" value="Phosphotransferase"/>
    <property type="match status" value="1"/>
</dbReference>
<comment type="pathway">
    <text evidence="1">Carbohydrate degradation.</text>
</comment>
<dbReference type="PRINTS" id="PR00475">
    <property type="entry name" value="HEXOKINASE"/>
</dbReference>
<comment type="caution">
    <text evidence="12">The sequence shown here is derived from an EMBL/GenBank/DDBJ whole genome shotgun (WGS) entry which is preliminary data.</text>
</comment>
<dbReference type="SUPFAM" id="SSF53067">
    <property type="entry name" value="Actin-like ATPase domain"/>
    <property type="match status" value="2"/>
</dbReference>
<name>A0AAV8TFN0_9ROSI</name>
<evidence type="ECO:0000256" key="1">
    <source>
        <dbReference type="ARBA" id="ARBA00004921"/>
    </source>
</evidence>
<dbReference type="GO" id="GO:0006096">
    <property type="term" value="P:glycolytic process"/>
    <property type="evidence" value="ECO:0007669"/>
    <property type="project" value="UniProtKB-KW"/>
</dbReference>
<evidence type="ECO:0000259" key="10">
    <source>
        <dbReference type="Pfam" id="PF00349"/>
    </source>
</evidence>
<evidence type="ECO:0000256" key="4">
    <source>
        <dbReference type="ARBA" id="ARBA00022679"/>
    </source>
</evidence>
<comment type="similarity">
    <text evidence="3 9">Belongs to the hexokinase family.</text>
</comment>
<keyword evidence="4 9" id="KW-0808">Transferase</keyword>
<keyword evidence="5 9" id="KW-0547">Nucleotide-binding</keyword>
<feature type="domain" description="Hexokinase N-terminal" evidence="10">
    <location>
        <begin position="38"/>
        <end position="237"/>
    </location>
</feature>
<organism evidence="12 13">
    <name type="scientific">Erythroxylum novogranatense</name>
    <dbReference type="NCBI Taxonomy" id="1862640"/>
    <lineage>
        <taxon>Eukaryota</taxon>
        <taxon>Viridiplantae</taxon>
        <taxon>Streptophyta</taxon>
        <taxon>Embryophyta</taxon>
        <taxon>Tracheophyta</taxon>
        <taxon>Spermatophyta</taxon>
        <taxon>Magnoliopsida</taxon>
        <taxon>eudicotyledons</taxon>
        <taxon>Gunneridae</taxon>
        <taxon>Pentapetalae</taxon>
        <taxon>rosids</taxon>
        <taxon>fabids</taxon>
        <taxon>Malpighiales</taxon>
        <taxon>Erythroxylaceae</taxon>
        <taxon>Erythroxylum</taxon>
    </lineage>
</organism>
<keyword evidence="8 9" id="KW-0324">Glycolysis</keyword>
<keyword evidence="7 9" id="KW-0067">ATP-binding</keyword>
<dbReference type="GO" id="GO:0005536">
    <property type="term" value="F:D-glucose binding"/>
    <property type="evidence" value="ECO:0007669"/>
    <property type="project" value="InterPro"/>
</dbReference>
<feature type="domain" description="Hexokinase C-terminal" evidence="11">
    <location>
        <begin position="244"/>
        <end position="480"/>
    </location>
</feature>
<dbReference type="InterPro" id="IPR022673">
    <property type="entry name" value="Hexokinase_C"/>
</dbReference>
<dbReference type="Proteomes" id="UP001159364">
    <property type="component" value="Linkage Group LG05"/>
</dbReference>
<dbReference type="Pfam" id="PF03727">
    <property type="entry name" value="Hexokinase_2"/>
    <property type="match status" value="1"/>
</dbReference>
<dbReference type="EC" id="2.7.1.-" evidence="9"/>
<dbReference type="GO" id="GO:0005829">
    <property type="term" value="C:cytosol"/>
    <property type="evidence" value="ECO:0007669"/>
    <property type="project" value="TreeGrafter"/>
</dbReference>
<gene>
    <name evidence="12" type="ORF">K2173_014777</name>
</gene>
<sequence>MRKHVAAMIVVATVAVVAAGVAYKRRRDRQWKQTQRILRRFARECATPVSKLWEVANSLVSAMEDSLNSKENSTLHMLVSYVSSLPHGNEKGLYYGLNLRDTSFLILCARLGGRNEPLSDLHRVEINIPSEILSGTSQELFDFMAVEVAKFDSEHSGNDEKGDAGTEKKLGFTLSYPVDQDVATTGSAIKWKRFSADDPVGNALVNDMNQSLKKVGLNMHVFSLVADITGNLAGGKYYDLETVAAVTLGSGTNAVYSESTEEIDRRNASSVPKSGEMVISTEWYNFNCSHFPVTEFDAGLDSESLNPGTRIYEKLTSALYLGEIVRRVLLKVAQETALFGEDVPAKLSVPYVLSSPDMAAMHQDISEDQEVVSDKLREIFGITYCTPTARKFVVEVCDIVAERGARLAGAGIVGIIKKLERIEKKRSVVVVEGCLYEHYRIYRNYLHSSVWEMLGNELSDNVIVENCHGGSGAGAIFLASCQSEDQKS</sequence>
<evidence type="ECO:0000256" key="8">
    <source>
        <dbReference type="ARBA" id="ARBA00023152"/>
    </source>
</evidence>
<dbReference type="InterPro" id="IPR043129">
    <property type="entry name" value="ATPase_NBD"/>
</dbReference>
<evidence type="ECO:0000256" key="5">
    <source>
        <dbReference type="ARBA" id="ARBA00022741"/>
    </source>
</evidence>
<comment type="pathway">
    <text evidence="2">Carbohydrate metabolism; hexose metabolism.</text>
</comment>
<reference evidence="12 13" key="1">
    <citation type="submission" date="2021-09" db="EMBL/GenBank/DDBJ databases">
        <title>Genomic insights and catalytic innovation underlie evolution of tropane alkaloids biosynthesis.</title>
        <authorList>
            <person name="Wang Y.-J."/>
            <person name="Tian T."/>
            <person name="Huang J.-P."/>
            <person name="Huang S.-X."/>
        </authorList>
    </citation>
    <scope>NUCLEOTIDE SEQUENCE [LARGE SCALE GENOMIC DNA]</scope>
    <source>
        <strain evidence="12">KIB-2018</strain>
        <tissue evidence="12">Leaf</tissue>
    </source>
</reference>
<accession>A0AAV8TFN0</accession>
<evidence type="ECO:0000313" key="13">
    <source>
        <dbReference type="Proteomes" id="UP001159364"/>
    </source>
</evidence>
<dbReference type="Gene3D" id="3.40.367.20">
    <property type="match status" value="1"/>
</dbReference>
<dbReference type="InterPro" id="IPR022672">
    <property type="entry name" value="Hexokinase_N"/>
</dbReference>
<dbReference type="InterPro" id="IPR001312">
    <property type="entry name" value="Hexokinase"/>
</dbReference>
<evidence type="ECO:0000256" key="6">
    <source>
        <dbReference type="ARBA" id="ARBA00022777"/>
    </source>
</evidence>
<dbReference type="EMBL" id="JAIWQS010000005">
    <property type="protein sequence ID" value="KAJ8765655.1"/>
    <property type="molecule type" value="Genomic_DNA"/>
</dbReference>
<dbReference type="PANTHER" id="PTHR19443">
    <property type="entry name" value="HEXOKINASE"/>
    <property type="match status" value="1"/>
</dbReference>
<protein>
    <recommendedName>
        <fullName evidence="9">Phosphotransferase</fullName>
        <ecNumber evidence="9">2.7.1.-</ecNumber>
    </recommendedName>
</protein>
<dbReference type="Pfam" id="PF00349">
    <property type="entry name" value="Hexokinase_1"/>
    <property type="match status" value="1"/>
</dbReference>
<keyword evidence="13" id="KW-1185">Reference proteome</keyword>
<keyword evidence="6 9" id="KW-0418">Kinase</keyword>
<dbReference type="GO" id="GO:0001678">
    <property type="term" value="P:intracellular glucose homeostasis"/>
    <property type="evidence" value="ECO:0007669"/>
    <property type="project" value="InterPro"/>
</dbReference>
<dbReference type="GO" id="GO:0004396">
    <property type="term" value="F:hexokinase activity"/>
    <property type="evidence" value="ECO:0007669"/>
    <property type="project" value="UniProtKB-UniRule"/>
</dbReference>
<evidence type="ECO:0000256" key="7">
    <source>
        <dbReference type="ARBA" id="ARBA00022840"/>
    </source>
</evidence>
<dbReference type="AlphaFoldDB" id="A0AAV8TFN0"/>
<evidence type="ECO:0000256" key="2">
    <source>
        <dbReference type="ARBA" id="ARBA00005028"/>
    </source>
</evidence>
<dbReference type="PANTHER" id="PTHR19443:SF18">
    <property type="entry name" value="HEXOKINASE-LIKE 2 PROTEIN-RELATED"/>
    <property type="match status" value="1"/>
</dbReference>
<evidence type="ECO:0000256" key="3">
    <source>
        <dbReference type="ARBA" id="ARBA00009225"/>
    </source>
</evidence>
<evidence type="ECO:0000259" key="11">
    <source>
        <dbReference type="Pfam" id="PF03727"/>
    </source>
</evidence>
<dbReference type="PROSITE" id="PS51748">
    <property type="entry name" value="HEXOKINASE_2"/>
    <property type="match status" value="1"/>
</dbReference>
<dbReference type="GO" id="GO:0005739">
    <property type="term" value="C:mitochondrion"/>
    <property type="evidence" value="ECO:0007669"/>
    <property type="project" value="TreeGrafter"/>
</dbReference>
<dbReference type="Gene3D" id="3.30.420.40">
    <property type="match status" value="1"/>
</dbReference>
<proteinExistence type="inferred from homology"/>